<protein>
    <submittedName>
        <fullName evidence="1">Uncharacterized protein</fullName>
    </submittedName>
</protein>
<keyword evidence="2" id="KW-1185">Reference proteome</keyword>
<gene>
    <name evidence="1" type="ORF">FM119_12905</name>
</gene>
<sequence>MGVTGVLPRRRPGLLSPTTMEHLSCPTRHYQLIVIRI</sequence>
<dbReference type="Proteomes" id="UP000196778">
    <property type="component" value="Unassembled WGS sequence"/>
</dbReference>
<name>A0A1R4KCH1_9MICO</name>
<dbReference type="EMBL" id="FUKR01000075">
    <property type="protein sequence ID" value="SJN41855.1"/>
    <property type="molecule type" value="Genomic_DNA"/>
</dbReference>
<evidence type="ECO:0000313" key="1">
    <source>
        <dbReference type="EMBL" id="SJN41855.1"/>
    </source>
</evidence>
<organism evidence="1 2">
    <name type="scientific">Mycetocola reblochoni REB411</name>
    <dbReference type="NCBI Taxonomy" id="1255698"/>
    <lineage>
        <taxon>Bacteria</taxon>
        <taxon>Bacillati</taxon>
        <taxon>Actinomycetota</taxon>
        <taxon>Actinomycetes</taxon>
        <taxon>Micrococcales</taxon>
        <taxon>Microbacteriaceae</taxon>
        <taxon>Mycetocola</taxon>
    </lineage>
</organism>
<evidence type="ECO:0000313" key="2">
    <source>
        <dbReference type="Proteomes" id="UP000196778"/>
    </source>
</evidence>
<accession>A0A1R4KCH1</accession>
<reference evidence="2" key="1">
    <citation type="submission" date="2017-02" db="EMBL/GenBank/DDBJ databases">
        <authorList>
            <person name="Dridi B."/>
        </authorList>
    </citation>
    <scope>NUCLEOTIDE SEQUENCE [LARGE SCALE GENOMIC DNA]</scope>
    <source>
        <strain evidence="2">EB411</strain>
    </source>
</reference>
<dbReference type="AlphaFoldDB" id="A0A1R4KCH1"/>
<proteinExistence type="predicted"/>